<feature type="region of interest" description="Disordered" evidence="1">
    <location>
        <begin position="13"/>
        <end position="44"/>
    </location>
</feature>
<reference evidence="3" key="1">
    <citation type="submission" date="2016-01" db="EMBL/GenBank/DDBJ databases">
        <authorList>
            <person name="Mitreva M."/>
            <person name="Pepin K.H."/>
            <person name="Mihindukulasuriya K.A."/>
            <person name="Fulton R."/>
            <person name="Fronick C."/>
            <person name="O'Laughlin M."/>
            <person name="Miner T."/>
            <person name="Herter B."/>
            <person name="Rosa B.A."/>
            <person name="Cordes M."/>
            <person name="Tomlinson C."/>
            <person name="Wollam A."/>
            <person name="Palsikar V.B."/>
            <person name="Mardis E.R."/>
            <person name="Wilson R.K."/>
        </authorList>
    </citation>
    <scope>NUCLEOTIDE SEQUENCE [LARGE SCALE GENOMIC DNA]</scope>
    <source>
        <strain evidence="3">DNF00019</strain>
    </source>
</reference>
<dbReference type="SUPFAM" id="SSF53474">
    <property type="entry name" value="alpha/beta-Hydrolases"/>
    <property type="match status" value="1"/>
</dbReference>
<accession>A0A133XQR3</accession>
<dbReference type="EMBL" id="LSCR01000040">
    <property type="protein sequence ID" value="KXB33264.1"/>
    <property type="molecule type" value="Genomic_DNA"/>
</dbReference>
<dbReference type="AlphaFoldDB" id="A0A133XQR3"/>
<dbReference type="Gene3D" id="3.40.50.1820">
    <property type="entry name" value="alpha/beta hydrolase"/>
    <property type="match status" value="1"/>
</dbReference>
<proteinExistence type="predicted"/>
<dbReference type="OrthoDB" id="9769481at2"/>
<sequence>MFLKRMDMNITTEKTAPLDDAPAGEKTDGPAAAPATQAAATPAAATTTIAPATNIMGYLDWLGDVSFAGMPFNEIDALIFAQLSYLDLRGYVPQGHPSTGDSLAQVAQRFFERHTKAEIYEANGLTSHLTPFLLQKAAQTSRFKDVRVGFYRQKHNRHKREQFGAVSFFCDDNQTCYLAFRGTDANLFGWQEDLNMSFETIPAQKDALSYLSFVAARTKMSLQLGGHSKGGNLAAYCAASVDKQLQKRIARVWCFDSPGFLDEVLPHDTLQRIAQKTRLFAPPFCFVSSLMHHAVPIRYIQVQDGTPVNAQHDALSWSVLGSRFVRAKQPIAGVLELGASMTRIMCERSMTERRQFSKLLFDCLQASGCTTLNELAGANGMQLRKIFEAIAQLEGPEKALLHEFVRSFIGQFRQHALTPLQQAVAHAVQNIGLPSADYKSLLHNGLPPTIDEMHEYAARQQRAQAAEIPAKLAAAAIPRGVAEKIFGSASAPSSTSSSSSPTGALADASDVSEDSAGSNAGSMSYFEAPSNSLPEDGSNSSSSKSNS</sequence>
<dbReference type="STRING" id="1393034.HMPREF3192_01236"/>
<feature type="compositionally biased region" description="Low complexity" evidence="1">
    <location>
        <begin position="538"/>
        <end position="547"/>
    </location>
</feature>
<feature type="region of interest" description="Disordered" evidence="1">
    <location>
        <begin position="488"/>
        <end position="547"/>
    </location>
</feature>
<evidence type="ECO:0000313" key="3">
    <source>
        <dbReference type="Proteomes" id="UP000070675"/>
    </source>
</evidence>
<organism evidence="2 3">
    <name type="scientific">Atopobium deltae</name>
    <dbReference type="NCBI Taxonomy" id="1393034"/>
    <lineage>
        <taxon>Bacteria</taxon>
        <taxon>Bacillati</taxon>
        <taxon>Actinomycetota</taxon>
        <taxon>Coriobacteriia</taxon>
        <taxon>Coriobacteriales</taxon>
        <taxon>Atopobiaceae</taxon>
        <taxon>Atopobium</taxon>
    </lineage>
</organism>
<dbReference type="Pfam" id="PF11187">
    <property type="entry name" value="Mbeg1-like"/>
    <property type="match status" value="1"/>
</dbReference>
<name>A0A133XQR3_9ACTN</name>
<protein>
    <submittedName>
        <fullName evidence="2">Uncharacterized protein</fullName>
    </submittedName>
</protein>
<dbReference type="InterPro" id="IPR024499">
    <property type="entry name" value="Mbeg1-like"/>
</dbReference>
<gene>
    <name evidence="2" type="ORF">HMPREF3192_01236</name>
</gene>
<dbReference type="Proteomes" id="UP000070675">
    <property type="component" value="Unassembled WGS sequence"/>
</dbReference>
<dbReference type="InterPro" id="IPR029058">
    <property type="entry name" value="AB_hydrolase_fold"/>
</dbReference>
<dbReference type="PATRIC" id="fig|1393034.3.peg.1205"/>
<evidence type="ECO:0000256" key="1">
    <source>
        <dbReference type="SAM" id="MobiDB-lite"/>
    </source>
</evidence>
<feature type="compositionally biased region" description="Low complexity" evidence="1">
    <location>
        <begin position="30"/>
        <end position="44"/>
    </location>
</feature>
<feature type="compositionally biased region" description="Low complexity" evidence="1">
    <location>
        <begin position="488"/>
        <end position="502"/>
    </location>
</feature>
<evidence type="ECO:0000313" key="2">
    <source>
        <dbReference type="EMBL" id="KXB33264.1"/>
    </source>
</evidence>
<keyword evidence="3" id="KW-1185">Reference proteome</keyword>
<comment type="caution">
    <text evidence="2">The sequence shown here is derived from an EMBL/GenBank/DDBJ whole genome shotgun (WGS) entry which is preliminary data.</text>
</comment>